<proteinExistence type="predicted"/>
<sequence>MYSSEVWYRDVKKGKGAIATDDQILQLRIHYNLYNDAGDALFNSLKHKTSSVEVHLCHQTFGPGVVKAIKGMRVGGIRRIILPKDTIISSENIKAYGVMDVELVAVCASPVCCS</sequence>
<reference evidence="2" key="1">
    <citation type="journal article" date="2016" name="Nat. Biotechnol.">
        <title>Sequencing wild and cultivated cassava and related species reveals extensive interspecific hybridization and genetic diversity.</title>
        <authorList>
            <person name="Bredeson J.V."/>
            <person name="Lyons J.B."/>
            <person name="Prochnik S.E."/>
            <person name="Wu G.A."/>
            <person name="Ha C.M."/>
            <person name="Edsinger-Gonzales E."/>
            <person name="Grimwood J."/>
            <person name="Schmutz J."/>
            <person name="Rabbi I.Y."/>
            <person name="Egesi C."/>
            <person name="Nauluvula P."/>
            <person name="Lebot V."/>
            <person name="Ndunguru J."/>
            <person name="Mkamilo G."/>
            <person name="Bart R.S."/>
            <person name="Setter T.L."/>
            <person name="Gleadow R.M."/>
            <person name="Kulakow P."/>
            <person name="Ferguson M.E."/>
            <person name="Rounsley S."/>
            <person name="Rokhsar D.S."/>
        </authorList>
    </citation>
    <scope>NUCLEOTIDE SEQUENCE [LARGE SCALE GENOMIC DNA]</scope>
    <source>
        <strain evidence="2">cv. AM560-2</strain>
    </source>
</reference>
<gene>
    <name evidence="1" type="ORF">MANES_12G059833v8</name>
</gene>
<organism evidence="1 2">
    <name type="scientific">Manihot esculenta</name>
    <name type="common">Cassava</name>
    <name type="synonym">Jatropha manihot</name>
    <dbReference type="NCBI Taxonomy" id="3983"/>
    <lineage>
        <taxon>Eukaryota</taxon>
        <taxon>Viridiplantae</taxon>
        <taxon>Streptophyta</taxon>
        <taxon>Embryophyta</taxon>
        <taxon>Tracheophyta</taxon>
        <taxon>Spermatophyta</taxon>
        <taxon>Magnoliopsida</taxon>
        <taxon>eudicotyledons</taxon>
        <taxon>Gunneridae</taxon>
        <taxon>Pentapetalae</taxon>
        <taxon>rosids</taxon>
        <taxon>fabids</taxon>
        <taxon>Malpighiales</taxon>
        <taxon>Euphorbiaceae</taxon>
        <taxon>Crotonoideae</taxon>
        <taxon>Manihoteae</taxon>
        <taxon>Manihot</taxon>
    </lineage>
</organism>
<accession>A0ACB7GNU8</accession>
<evidence type="ECO:0000313" key="1">
    <source>
        <dbReference type="EMBL" id="KAG8642032.1"/>
    </source>
</evidence>
<dbReference type="EMBL" id="CM004398">
    <property type="protein sequence ID" value="KAG8642032.1"/>
    <property type="molecule type" value="Genomic_DNA"/>
</dbReference>
<dbReference type="Proteomes" id="UP000091857">
    <property type="component" value="Chromosome 12"/>
</dbReference>
<keyword evidence="2" id="KW-1185">Reference proteome</keyword>
<evidence type="ECO:0000313" key="2">
    <source>
        <dbReference type="Proteomes" id="UP000091857"/>
    </source>
</evidence>
<protein>
    <submittedName>
        <fullName evidence="1">Uncharacterized protein</fullName>
    </submittedName>
</protein>
<comment type="caution">
    <text evidence="1">The sequence shown here is derived from an EMBL/GenBank/DDBJ whole genome shotgun (WGS) entry which is preliminary data.</text>
</comment>
<name>A0ACB7GNU8_MANES</name>